<evidence type="ECO:0000259" key="6">
    <source>
        <dbReference type="PROSITE" id="PS50865"/>
    </source>
</evidence>
<keyword evidence="8" id="KW-1185">Reference proteome</keyword>
<feature type="region of interest" description="Disordered" evidence="5">
    <location>
        <begin position="112"/>
        <end position="150"/>
    </location>
</feature>
<dbReference type="PROSITE" id="PS50865">
    <property type="entry name" value="ZF_MYND_2"/>
    <property type="match status" value="1"/>
</dbReference>
<dbReference type="AlphaFoldDB" id="A0AAN6VAU2"/>
<dbReference type="EMBL" id="MU853554">
    <property type="protein sequence ID" value="KAK4148007.1"/>
    <property type="molecule type" value="Genomic_DNA"/>
</dbReference>
<name>A0AAN6VAU2_9PEZI</name>
<keyword evidence="1" id="KW-0479">Metal-binding</keyword>
<reference evidence="7" key="2">
    <citation type="submission" date="2023-05" db="EMBL/GenBank/DDBJ databases">
        <authorList>
            <consortium name="Lawrence Berkeley National Laboratory"/>
            <person name="Steindorff A."/>
            <person name="Hensen N."/>
            <person name="Bonometti L."/>
            <person name="Westerberg I."/>
            <person name="Brannstrom I.O."/>
            <person name="Guillou S."/>
            <person name="Cros-Aarteil S."/>
            <person name="Calhoun S."/>
            <person name="Haridas S."/>
            <person name="Kuo A."/>
            <person name="Mondo S."/>
            <person name="Pangilinan J."/>
            <person name="Riley R."/>
            <person name="Labutti K."/>
            <person name="Andreopoulos B."/>
            <person name="Lipzen A."/>
            <person name="Chen C."/>
            <person name="Yanf M."/>
            <person name="Daum C."/>
            <person name="Ng V."/>
            <person name="Clum A."/>
            <person name="Ohm R."/>
            <person name="Martin F."/>
            <person name="Silar P."/>
            <person name="Natvig D."/>
            <person name="Lalanne C."/>
            <person name="Gautier V."/>
            <person name="Ament-Velasquez S.L."/>
            <person name="Kruys A."/>
            <person name="Hutchinson M.I."/>
            <person name="Powell A.J."/>
            <person name="Barry K."/>
            <person name="Miller A.N."/>
            <person name="Grigoriev I.V."/>
            <person name="Debuchy R."/>
            <person name="Gladieux P."/>
            <person name="Thoren M.H."/>
            <person name="Johannesson H."/>
        </authorList>
    </citation>
    <scope>NUCLEOTIDE SEQUENCE</scope>
    <source>
        <strain evidence="7">CBS 141.50</strain>
    </source>
</reference>
<sequence>MPLPDFTSPTLFPSFLSLPIDTEPPPESSSETFLLAQILENMTLTKPTLICTDVHPSSPTTNNTNNTPQQQPISPSNRFAIVFPSRPGSGPDTLDFRRLGYKKGSTLVIRGARRRVRGGDAGASASTAVSEEELPGSNSQPGGGSGSGREVGFVAVERADEGLVSVVPTGVGKVRELGVWLRERDEKRLQQGGGEEGVVFGCETCGRMEGTLLKKCTGCGEVAYCGKECQLRGWDEGGHKGDCKAIKAIRAIWP</sequence>
<dbReference type="SUPFAM" id="SSF144232">
    <property type="entry name" value="HIT/MYND zinc finger-like"/>
    <property type="match status" value="1"/>
</dbReference>
<evidence type="ECO:0000313" key="8">
    <source>
        <dbReference type="Proteomes" id="UP001302676"/>
    </source>
</evidence>
<dbReference type="Gene3D" id="6.10.140.2220">
    <property type="match status" value="1"/>
</dbReference>
<proteinExistence type="predicted"/>
<dbReference type="PROSITE" id="PS01360">
    <property type="entry name" value="ZF_MYND_1"/>
    <property type="match status" value="1"/>
</dbReference>
<evidence type="ECO:0000256" key="2">
    <source>
        <dbReference type="ARBA" id="ARBA00022771"/>
    </source>
</evidence>
<feature type="region of interest" description="Disordered" evidence="5">
    <location>
        <begin position="50"/>
        <end position="75"/>
    </location>
</feature>
<accession>A0AAN6VAU2</accession>
<dbReference type="Pfam" id="PF01753">
    <property type="entry name" value="zf-MYND"/>
    <property type="match status" value="1"/>
</dbReference>
<protein>
    <recommendedName>
        <fullName evidence="6">MYND-type domain-containing protein</fullName>
    </recommendedName>
</protein>
<dbReference type="Proteomes" id="UP001302676">
    <property type="component" value="Unassembled WGS sequence"/>
</dbReference>
<organism evidence="7 8">
    <name type="scientific">Dichotomopilus funicola</name>
    <dbReference type="NCBI Taxonomy" id="1934379"/>
    <lineage>
        <taxon>Eukaryota</taxon>
        <taxon>Fungi</taxon>
        <taxon>Dikarya</taxon>
        <taxon>Ascomycota</taxon>
        <taxon>Pezizomycotina</taxon>
        <taxon>Sordariomycetes</taxon>
        <taxon>Sordariomycetidae</taxon>
        <taxon>Sordariales</taxon>
        <taxon>Chaetomiaceae</taxon>
        <taxon>Dichotomopilus</taxon>
    </lineage>
</organism>
<reference evidence="7" key="1">
    <citation type="journal article" date="2023" name="Mol. Phylogenet. Evol.">
        <title>Genome-scale phylogeny and comparative genomics of the fungal order Sordariales.</title>
        <authorList>
            <person name="Hensen N."/>
            <person name="Bonometti L."/>
            <person name="Westerberg I."/>
            <person name="Brannstrom I.O."/>
            <person name="Guillou S."/>
            <person name="Cros-Aarteil S."/>
            <person name="Calhoun S."/>
            <person name="Haridas S."/>
            <person name="Kuo A."/>
            <person name="Mondo S."/>
            <person name="Pangilinan J."/>
            <person name="Riley R."/>
            <person name="LaButti K."/>
            <person name="Andreopoulos B."/>
            <person name="Lipzen A."/>
            <person name="Chen C."/>
            <person name="Yan M."/>
            <person name="Daum C."/>
            <person name="Ng V."/>
            <person name="Clum A."/>
            <person name="Steindorff A."/>
            <person name="Ohm R.A."/>
            <person name="Martin F."/>
            <person name="Silar P."/>
            <person name="Natvig D.O."/>
            <person name="Lalanne C."/>
            <person name="Gautier V."/>
            <person name="Ament-Velasquez S.L."/>
            <person name="Kruys A."/>
            <person name="Hutchinson M.I."/>
            <person name="Powell A.J."/>
            <person name="Barry K."/>
            <person name="Miller A.N."/>
            <person name="Grigoriev I.V."/>
            <person name="Debuchy R."/>
            <person name="Gladieux P."/>
            <person name="Hiltunen Thoren M."/>
            <person name="Johannesson H."/>
        </authorList>
    </citation>
    <scope>NUCLEOTIDE SEQUENCE</scope>
    <source>
        <strain evidence="7">CBS 141.50</strain>
    </source>
</reference>
<feature type="compositionally biased region" description="Low complexity" evidence="5">
    <location>
        <begin position="56"/>
        <end position="75"/>
    </location>
</feature>
<keyword evidence="2 4" id="KW-0863">Zinc-finger</keyword>
<evidence type="ECO:0000313" key="7">
    <source>
        <dbReference type="EMBL" id="KAK4148007.1"/>
    </source>
</evidence>
<gene>
    <name evidence="7" type="ORF">C8A04DRAFT_23799</name>
</gene>
<dbReference type="GO" id="GO:0008270">
    <property type="term" value="F:zinc ion binding"/>
    <property type="evidence" value="ECO:0007669"/>
    <property type="project" value="UniProtKB-KW"/>
</dbReference>
<dbReference type="GeneID" id="87815429"/>
<feature type="domain" description="MYND-type" evidence="6">
    <location>
        <begin position="202"/>
        <end position="243"/>
    </location>
</feature>
<dbReference type="InterPro" id="IPR002893">
    <property type="entry name" value="Znf_MYND"/>
</dbReference>
<evidence type="ECO:0000256" key="5">
    <source>
        <dbReference type="SAM" id="MobiDB-lite"/>
    </source>
</evidence>
<keyword evidence="3" id="KW-0862">Zinc</keyword>
<comment type="caution">
    <text evidence="7">The sequence shown here is derived from an EMBL/GenBank/DDBJ whole genome shotgun (WGS) entry which is preliminary data.</text>
</comment>
<evidence type="ECO:0000256" key="1">
    <source>
        <dbReference type="ARBA" id="ARBA00022723"/>
    </source>
</evidence>
<evidence type="ECO:0000256" key="4">
    <source>
        <dbReference type="PROSITE-ProRule" id="PRU00134"/>
    </source>
</evidence>
<evidence type="ECO:0000256" key="3">
    <source>
        <dbReference type="ARBA" id="ARBA00022833"/>
    </source>
</evidence>
<dbReference type="RefSeq" id="XP_062641378.1">
    <property type="nucleotide sequence ID" value="XM_062778816.1"/>
</dbReference>